<dbReference type="OrthoDB" id="5554402at2759"/>
<feature type="region of interest" description="Disordered" evidence="1">
    <location>
        <begin position="50"/>
        <end position="71"/>
    </location>
</feature>
<dbReference type="Proteomes" id="UP000267821">
    <property type="component" value="Unassembled WGS sequence"/>
</dbReference>
<evidence type="ECO:0000313" key="3">
    <source>
        <dbReference type="Proteomes" id="UP000267821"/>
    </source>
</evidence>
<evidence type="ECO:0000313" key="2">
    <source>
        <dbReference type="EMBL" id="RPB28484.1"/>
    </source>
</evidence>
<protein>
    <submittedName>
        <fullName evidence="2">Uncharacterized protein</fullName>
    </submittedName>
</protein>
<organism evidence="2 3">
    <name type="scientific">Terfezia boudieri ATCC MYA-4762</name>
    <dbReference type="NCBI Taxonomy" id="1051890"/>
    <lineage>
        <taxon>Eukaryota</taxon>
        <taxon>Fungi</taxon>
        <taxon>Dikarya</taxon>
        <taxon>Ascomycota</taxon>
        <taxon>Pezizomycotina</taxon>
        <taxon>Pezizomycetes</taxon>
        <taxon>Pezizales</taxon>
        <taxon>Pezizaceae</taxon>
        <taxon>Terfezia</taxon>
    </lineage>
</organism>
<accession>A0A3N4LZX1</accession>
<dbReference type="PANTHER" id="PTHR28177">
    <property type="entry name" value="ALTERED INHERITANCE OF MITOCHONDRIA PROTEIN 19, MITOCHONDRIAL"/>
    <property type="match status" value="1"/>
</dbReference>
<dbReference type="AlphaFoldDB" id="A0A3N4LZX1"/>
<keyword evidence="3" id="KW-1185">Reference proteome</keyword>
<feature type="compositionally biased region" description="Low complexity" evidence="1">
    <location>
        <begin position="50"/>
        <end position="65"/>
    </location>
</feature>
<dbReference type="InterPro" id="IPR019419">
    <property type="entry name" value="AIM19"/>
</dbReference>
<name>A0A3N4LZX1_9PEZI</name>
<dbReference type="Pfam" id="PF10315">
    <property type="entry name" value="Aim19"/>
    <property type="match status" value="1"/>
</dbReference>
<dbReference type="GO" id="GO:0005739">
    <property type="term" value="C:mitochondrion"/>
    <property type="evidence" value="ECO:0007669"/>
    <property type="project" value="TreeGrafter"/>
</dbReference>
<dbReference type="FunCoup" id="A0A3N4LZX1">
    <property type="interactions" value="19"/>
</dbReference>
<gene>
    <name evidence="2" type="ORF">L211DRAFT_388837</name>
</gene>
<evidence type="ECO:0000256" key="1">
    <source>
        <dbReference type="SAM" id="MobiDB-lite"/>
    </source>
</evidence>
<dbReference type="PANTHER" id="PTHR28177:SF1">
    <property type="entry name" value="ALTERED INHERITANCE OF MITOCHONDRIA PROTEIN 19, MITOCHONDRIAL"/>
    <property type="match status" value="1"/>
</dbReference>
<dbReference type="EMBL" id="ML121529">
    <property type="protein sequence ID" value="RPB28484.1"/>
    <property type="molecule type" value="Genomic_DNA"/>
</dbReference>
<proteinExistence type="predicted"/>
<sequence length="179" mass="19066">MGAFTRFLDTTGRKYADPLTNYHASPESPYPAWVTASTFLSLYPTTRTSTIPATTTSTPSSMTTPKLKLQRGPPNPLSIALFSSAFLIGGFINYDGATTDGTGVTAAWSILYLLSKDARRSLAPSRVFGNGGASLWGRVGPVGLVGLVGFNAVTHGWVWLKGDKREADYKGGKGWVGDI</sequence>
<reference evidence="2 3" key="1">
    <citation type="journal article" date="2018" name="Nat. Ecol. Evol.">
        <title>Pezizomycetes genomes reveal the molecular basis of ectomycorrhizal truffle lifestyle.</title>
        <authorList>
            <person name="Murat C."/>
            <person name="Payen T."/>
            <person name="Noel B."/>
            <person name="Kuo A."/>
            <person name="Morin E."/>
            <person name="Chen J."/>
            <person name="Kohler A."/>
            <person name="Krizsan K."/>
            <person name="Balestrini R."/>
            <person name="Da Silva C."/>
            <person name="Montanini B."/>
            <person name="Hainaut M."/>
            <person name="Levati E."/>
            <person name="Barry K.W."/>
            <person name="Belfiori B."/>
            <person name="Cichocki N."/>
            <person name="Clum A."/>
            <person name="Dockter R.B."/>
            <person name="Fauchery L."/>
            <person name="Guy J."/>
            <person name="Iotti M."/>
            <person name="Le Tacon F."/>
            <person name="Lindquist E.A."/>
            <person name="Lipzen A."/>
            <person name="Malagnac F."/>
            <person name="Mello A."/>
            <person name="Molinier V."/>
            <person name="Miyauchi S."/>
            <person name="Poulain J."/>
            <person name="Riccioni C."/>
            <person name="Rubini A."/>
            <person name="Sitrit Y."/>
            <person name="Splivallo R."/>
            <person name="Traeger S."/>
            <person name="Wang M."/>
            <person name="Zifcakova L."/>
            <person name="Wipf D."/>
            <person name="Zambonelli A."/>
            <person name="Paolocci F."/>
            <person name="Nowrousian M."/>
            <person name="Ottonello S."/>
            <person name="Baldrian P."/>
            <person name="Spatafora J.W."/>
            <person name="Henrissat B."/>
            <person name="Nagy L.G."/>
            <person name="Aury J.M."/>
            <person name="Wincker P."/>
            <person name="Grigoriev I.V."/>
            <person name="Bonfante P."/>
            <person name="Martin F.M."/>
        </authorList>
    </citation>
    <scope>NUCLEOTIDE SEQUENCE [LARGE SCALE GENOMIC DNA]</scope>
    <source>
        <strain evidence="2 3">ATCC MYA-4762</strain>
    </source>
</reference>
<dbReference type="InParanoid" id="A0A3N4LZX1"/>